<gene>
    <name evidence="4" type="ORF">ACFSNB_00465</name>
</gene>
<keyword evidence="5" id="KW-1185">Reference proteome</keyword>
<feature type="signal peptide" evidence="1">
    <location>
        <begin position="1"/>
        <end position="25"/>
    </location>
</feature>
<evidence type="ECO:0000313" key="4">
    <source>
        <dbReference type="EMBL" id="MFD2232267.1"/>
    </source>
</evidence>
<feature type="domain" description="Lysozyme inhibitor LprI-like N-terminal" evidence="2">
    <location>
        <begin position="32"/>
        <end position="120"/>
    </location>
</feature>
<evidence type="ECO:0000259" key="3">
    <source>
        <dbReference type="Pfam" id="PF11738"/>
    </source>
</evidence>
<name>A0ABW5C5W4_9PROT</name>
<feature type="domain" description="DUF3298" evidence="3">
    <location>
        <begin position="244"/>
        <end position="319"/>
    </location>
</feature>
<dbReference type="InterPro" id="IPR037126">
    <property type="entry name" value="PdaC/RsiV-like_sf"/>
</dbReference>
<comment type="caution">
    <text evidence="4">The sequence shown here is derived from an EMBL/GenBank/DDBJ whole genome shotgun (WGS) entry which is preliminary data.</text>
</comment>
<dbReference type="RefSeq" id="WP_377313433.1">
    <property type="nucleotide sequence ID" value="NZ_JBHUIY010000001.1"/>
</dbReference>
<evidence type="ECO:0000256" key="1">
    <source>
        <dbReference type="SAM" id="SignalP"/>
    </source>
</evidence>
<reference evidence="5" key="1">
    <citation type="journal article" date="2019" name="Int. J. Syst. Evol. Microbiol.">
        <title>The Global Catalogue of Microorganisms (GCM) 10K type strain sequencing project: providing services to taxonomists for standard genome sequencing and annotation.</title>
        <authorList>
            <consortium name="The Broad Institute Genomics Platform"/>
            <consortium name="The Broad Institute Genome Sequencing Center for Infectious Disease"/>
            <person name="Wu L."/>
            <person name="Ma J."/>
        </authorList>
    </citation>
    <scope>NUCLEOTIDE SEQUENCE [LARGE SCALE GENOMIC DNA]</scope>
    <source>
        <strain evidence="5">KCTC 15012</strain>
    </source>
</reference>
<dbReference type="Gene3D" id="3.90.640.20">
    <property type="entry name" value="Heat-shock cognate protein, ATPase"/>
    <property type="match status" value="1"/>
</dbReference>
<dbReference type="Proteomes" id="UP001597296">
    <property type="component" value="Unassembled WGS sequence"/>
</dbReference>
<dbReference type="Gene3D" id="1.20.1270.180">
    <property type="match status" value="1"/>
</dbReference>
<dbReference type="InterPro" id="IPR021729">
    <property type="entry name" value="DUF3298"/>
</dbReference>
<evidence type="ECO:0000313" key="5">
    <source>
        <dbReference type="Proteomes" id="UP001597296"/>
    </source>
</evidence>
<dbReference type="Pfam" id="PF11738">
    <property type="entry name" value="DUF3298"/>
    <property type="match status" value="1"/>
</dbReference>
<dbReference type="InterPro" id="IPR052755">
    <property type="entry name" value="Lysozyme_Inhibitor_LprI"/>
</dbReference>
<feature type="chain" id="PRO_5046833710" evidence="1">
    <location>
        <begin position="26"/>
        <end position="334"/>
    </location>
</feature>
<protein>
    <submittedName>
        <fullName evidence="4">DUF3298 domain-containing protein</fullName>
    </submittedName>
</protein>
<sequence length="334" mass="37110">MIQRPFPLAVAAAALMLAAAPPSRAEPPSFDCTHATGNVEQAICASADLSARDRALAASFAQALTQLPEDGQQALRNGQRQWLRLLHRSCDGSHRPDDGDRATWQQECLTRTYEMRQNQLDHTVERQGGLVFRRVDRFAVFPLPRTPLPYENPATLAVSYPQLVTPDTPSRQAWNRAIAARFDRITGDAAEDVAIDYRLGWVSPRLISLEVSDYRFGHGAAHGNETISQSHWLLEAGRPLRAGDLFLPGRDWRRAIATHCLQELSRRPRTWAESAAKLAPIAGDPARWSFGADGLTIHFDPYEVASHADGPQQVLVPWDLLRPYLVADPPVPVR</sequence>
<proteinExistence type="predicted"/>
<keyword evidence="1" id="KW-0732">Signal</keyword>
<evidence type="ECO:0000259" key="2">
    <source>
        <dbReference type="Pfam" id="PF07007"/>
    </source>
</evidence>
<accession>A0ABW5C5W4</accession>
<dbReference type="InterPro" id="IPR009739">
    <property type="entry name" value="LprI-like_N"/>
</dbReference>
<organism evidence="4 5">
    <name type="scientific">Phaeospirillum tilakii</name>
    <dbReference type="NCBI Taxonomy" id="741673"/>
    <lineage>
        <taxon>Bacteria</taxon>
        <taxon>Pseudomonadati</taxon>
        <taxon>Pseudomonadota</taxon>
        <taxon>Alphaproteobacteria</taxon>
        <taxon>Rhodospirillales</taxon>
        <taxon>Rhodospirillaceae</taxon>
        <taxon>Phaeospirillum</taxon>
    </lineage>
</organism>
<dbReference type="PANTHER" id="PTHR37549:SF1">
    <property type="entry name" value="LIPOPROTEIN LPRI"/>
    <property type="match status" value="1"/>
</dbReference>
<dbReference type="EMBL" id="JBHUIY010000001">
    <property type="protein sequence ID" value="MFD2232267.1"/>
    <property type="molecule type" value="Genomic_DNA"/>
</dbReference>
<dbReference type="PANTHER" id="PTHR37549">
    <property type="entry name" value="LIPOPROTEIN LPRI"/>
    <property type="match status" value="1"/>
</dbReference>
<dbReference type="Pfam" id="PF07007">
    <property type="entry name" value="LprI"/>
    <property type="match status" value="1"/>
</dbReference>